<gene>
    <name evidence="3" type="ORF">DFR29_10589</name>
</gene>
<feature type="domain" description="QsdR TetR regulatory C-terminal" evidence="2">
    <location>
        <begin position="104"/>
        <end position="212"/>
    </location>
</feature>
<dbReference type="Gene3D" id="1.10.357.10">
    <property type="entry name" value="Tetracycline Repressor, domain 2"/>
    <property type="match status" value="1"/>
</dbReference>
<dbReference type="Pfam" id="PF18598">
    <property type="entry name" value="TetR_C_36"/>
    <property type="match status" value="1"/>
</dbReference>
<organism evidence="3 4">
    <name type="scientific">Tahibacter aquaticus</name>
    <dbReference type="NCBI Taxonomy" id="520092"/>
    <lineage>
        <taxon>Bacteria</taxon>
        <taxon>Pseudomonadati</taxon>
        <taxon>Pseudomonadota</taxon>
        <taxon>Gammaproteobacteria</taxon>
        <taxon>Lysobacterales</taxon>
        <taxon>Rhodanobacteraceae</taxon>
        <taxon>Tahibacter</taxon>
    </lineage>
</organism>
<evidence type="ECO:0000313" key="4">
    <source>
        <dbReference type="Proteomes" id="UP000295293"/>
    </source>
</evidence>
<comment type="caution">
    <text evidence="3">The sequence shown here is derived from an EMBL/GenBank/DDBJ whole genome shotgun (WGS) entry which is preliminary data.</text>
</comment>
<reference evidence="3 4" key="1">
    <citation type="submission" date="2019-03" db="EMBL/GenBank/DDBJ databases">
        <title>Genomic Encyclopedia of Type Strains, Phase IV (KMG-IV): sequencing the most valuable type-strain genomes for metagenomic binning, comparative biology and taxonomic classification.</title>
        <authorList>
            <person name="Goeker M."/>
        </authorList>
    </citation>
    <scope>NUCLEOTIDE SEQUENCE [LARGE SCALE GENOMIC DNA]</scope>
    <source>
        <strain evidence="3 4">DSM 21667</strain>
    </source>
</reference>
<dbReference type="InterPro" id="IPR041485">
    <property type="entry name" value="TetR_C_36"/>
</dbReference>
<evidence type="ECO:0000259" key="2">
    <source>
        <dbReference type="Pfam" id="PF18598"/>
    </source>
</evidence>
<sequence>MPAARPPPALTARRKKPATRLQQALDQGASPRVTPLDLFELAQRRWLQGERVDVGALAAELGIGRATAFRWVGSRDGLLGEILWAQCDAQMRRAAAAHQGYGHGPARVGAICAHGVRAILRSAPLRQFLREDQEQALRLLTSKQGPVQARAIARVRELLDAEVAHGALTLALPANTLAYLIVRVCESFLYADIISDQRVDLGDAALAVELLLSGRVAATAGRVARKRRG</sequence>
<dbReference type="Proteomes" id="UP000295293">
    <property type="component" value="Unassembled WGS sequence"/>
</dbReference>
<keyword evidence="4" id="KW-1185">Reference proteome</keyword>
<dbReference type="EMBL" id="SNZH01000005">
    <property type="protein sequence ID" value="TDR44906.1"/>
    <property type="molecule type" value="Genomic_DNA"/>
</dbReference>
<evidence type="ECO:0000313" key="3">
    <source>
        <dbReference type="EMBL" id="TDR44906.1"/>
    </source>
</evidence>
<feature type="region of interest" description="Disordered" evidence="1">
    <location>
        <begin position="1"/>
        <end position="28"/>
    </location>
</feature>
<protein>
    <recommendedName>
        <fullName evidence="2">QsdR TetR regulatory C-terminal domain-containing protein</fullName>
    </recommendedName>
</protein>
<evidence type="ECO:0000256" key="1">
    <source>
        <dbReference type="SAM" id="MobiDB-lite"/>
    </source>
</evidence>
<dbReference type="RefSeq" id="WP_166653988.1">
    <property type="nucleotide sequence ID" value="NZ_SNZH01000005.1"/>
</dbReference>
<dbReference type="AlphaFoldDB" id="A0A4V3DMK2"/>
<accession>A0A4V3DMK2</accession>
<proteinExistence type="predicted"/>
<name>A0A4V3DMK2_9GAMM</name>